<evidence type="ECO:0000313" key="1">
    <source>
        <dbReference type="EMBL" id="KAF6425190.1"/>
    </source>
</evidence>
<accession>A0A7J8DQ19</accession>
<dbReference type="AlphaFoldDB" id="A0A7J8DQ19"/>
<evidence type="ECO:0000313" key="2">
    <source>
        <dbReference type="Proteomes" id="UP000550707"/>
    </source>
</evidence>
<name>A0A7J8DQ19_MOLMO</name>
<sequence>MNPALQPRVPPVSYWTTELGPRLSTRCSTGTRATLASIKAFFQENGQPMPCGSSFVFGYQVIPKTHLLFDPQERDCQREGRKSIGLKSAVLKDLHETKEEAARAAARVCRADPAWLLARPCILGVPNSDCVTQFGMTAKATVPCSWAVGKIKRDNSLEALNIQLGIG</sequence>
<dbReference type="Proteomes" id="UP000550707">
    <property type="component" value="Unassembled WGS sequence"/>
</dbReference>
<reference evidence="1 2" key="1">
    <citation type="journal article" date="2020" name="Nature">
        <title>Six reference-quality genomes reveal evolution of bat adaptations.</title>
        <authorList>
            <person name="Jebb D."/>
            <person name="Huang Z."/>
            <person name="Pippel M."/>
            <person name="Hughes G.M."/>
            <person name="Lavrichenko K."/>
            <person name="Devanna P."/>
            <person name="Winkler S."/>
            <person name="Jermiin L.S."/>
            <person name="Skirmuntt E.C."/>
            <person name="Katzourakis A."/>
            <person name="Burkitt-Gray L."/>
            <person name="Ray D.A."/>
            <person name="Sullivan K.A.M."/>
            <person name="Roscito J.G."/>
            <person name="Kirilenko B.M."/>
            <person name="Davalos L.M."/>
            <person name="Corthals A.P."/>
            <person name="Power M.L."/>
            <person name="Jones G."/>
            <person name="Ransome R.D."/>
            <person name="Dechmann D.K.N."/>
            <person name="Locatelli A.G."/>
            <person name="Puechmaille S.J."/>
            <person name="Fedrigo O."/>
            <person name="Jarvis E.D."/>
            <person name="Hiller M."/>
            <person name="Vernes S.C."/>
            <person name="Myers E.W."/>
            <person name="Teeling E.C."/>
        </authorList>
    </citation>
    <scope>NUCLEOTIDE SEQUENCE [LARGE SCALE GENOMIC DNA]</scope>
    <source>
        <strain evidence="1">MMolMol1</strain>
        <tissue evidence="1">Muscle</tissue>
    </source>
</reference>
<keyword evidence="2" id="KW-1185">Reference proteome</keyword>
<dbReference type="EMBL" id="JACASF010000017">
    <property type="protein sequence ID" value="KAF6425190.1"/>
    <property type="molecule type" value="Genomic_DNA"/>
</dbReference>
<organism evidence="1 2">
    <name type="scientific">Molossus molossus</name>
    <name type="common">Pallas' mastiff bat</name>
    <name type="synonym">Vespertilio molossus</name>
    <dbReference type="NCBI Taxonomy" id="27622"/>
    <lineage>
        <taxon>Eukaryota</taxon>
        <taxon>Metazoa</taxon>
        <taxon>Chordata</taxon>
        <taxon>Craniata</taxon>
        <taxon>Vertebrata</taxon>
        <taxon>Euteleostomi</taxon>
        <taxon>Mammalia</taxon>
        <taxon>Eutheria</taxon>
        <taxon>Laurasiatheria</taxon>
        <taxon>Chiroptera</taxon>
        <taxon>Yangochiroptera</taxon>
        <taxon>Molossidae</taxon>
        <taxon>Molossus</taxon>
    </lineage>
</organism>
<gene>
    <name evidence="1" type="ORF">HJG59_009238</name>
</gene>
<comment type="caution">
    <text evidence="1">The sequence shown here is derived from an EMBL/GenBank/DDBJ whole genome shotgun (WGS) entry which is preliminary data.</text>
</comment>
<proteinExistence type="predicted"/>
<dbReference type="InParanoid" id="A0A7J8DQ19"/>
<protein>
    <submittedName>
        <fullName evidence="1">Uncharacterized protein</fullName>
    </submittedName>
</protein>